<dbReference type="HAMAP" id="MF_00265">
    <property type="entry name" value="VapC_Nob1"/>
    <property type="match status" value="1"/>
</dbReference>
<evidence type="ECO:0000256" key="2">
    <source>
        <dbReference type="ARBA" id="ARBA00022722"/>
    </source>
</evidence>
<feature type="binding site" evidence="5">
    <location>
        <position position="6"/>
    </location>
    <ligand>
        <name>Mg(2+)</name>
        <dbReference type="ChEBI" id="CHEBI:18420"/>
    </ligand>
</feature>
<keyword evidence="4 5" id="KW-0378">Hydrolase</keyword>
<keyword evidence="8" id="KW-1185">Reference proteome</keyword>
<dbReference type="EC" id="3.1.-.-" evidence="5"/>
<evidence type="ECO:0000256" key="5">
    <source>
        <dbReference type="HAMAP-Rule" id="MF_00265"/>
    </source>
</evidence>
<dbReference type="SUPFAM" id="SSF88723">
    <property type="entry name" value="PIN domain-like"/>
    <property type="match status" value="1"/>
</dbReference>
<dbReference type="Pfam" id="PF01850">
    <property type="entry name" value="PIN"/>
    <property type="match status" value="1"/>
</dbReference>
<comment type="caution">
    <text evidence="7">The sequence shown here is derived from an EMBL/GenBank/DDBJ whole genome shotgun (WGS) entry which is preliminary data.</text>
</comment>
<dbReference type="InterPro" id="IPR002716">
    <property type="entry name" value="PIN_dom"/>
</dbReference>
<evidence type="ECO:0000313" key="7">
    <source>
        <dbReference type="EMBL" id="MFC5848591.1"/>
    </source>
</evidence>
<dbReference type="EMBL" id="JBHSOH010000008">
    <property type="protein sequence ID" value="MFC5848591.1"/>
    <property type="molecule type" value="Genomic_DNA"/>
</dbReference>
<dbReference type="RefSeq" id="WP_380048788.1">
    <property type="nucleotide sequence ID" value="NZ_JBHSOH010000008.1"/>
</dbReference>
<feature type="domain" description="PIN" evidence="6">
    <location>
        <begin position="4"/>
        <end position="127"/>
    </location>
</feature>
<keyword evidence="5" id="KW-0800">Toxin</keyword>
<keyword evidence="2 5" id="KW-0540">Nuclease</keyword>
<name>A0ABW1DLJ7_9DEIO</name>
<dbReference type="InterPro" id="IPR029060">
    <property type="entry name" value="PIN-like_dom_sf"/>
</dbReference>
<keyword evidence="3 5" id="KW-0479">Metal-binding</keyword>
<evidence type="ECO:0000259" key="6">
    <source>
        <dbReference type="Pfam" id="PF01850"/>
    </source>
</evidence>
<sequence>MVTVFDTSAIVAAHAQSHPQFAWVDAQLQEATTPALCAHSLAESYAVLTAHPQLRYSPVQVQAVLQRLLETWVVLPLAQDDYLQAIERCRKLSLPGGAIYDTLIAQATLRAQAQTLVTLNDKHFRRLGPEVAQLLVSPPSS</sequence>
<evidence type="ECO:0000313" key="8">
    <source>
        <dbReference type="Proteomes" id="UP001595979"/>
    </source>
</evidence>
<proteinExistence type="inferred from homology"/>
<evidence type="ECO:0000256" key="4">
    <source>
        <dbReference type="ARBA" id="ARBA00022801"/>
    </source>
</evidence>
<reference evidence="8" key="1">
    <citation type="journal article" date="2019" name="Int. J. Syst. Evol. Microbiol.">
        <title>The Global Catalogue of Microorganisms (GCM) 10K type strain sequencing project: providing services to taxonomists for standard genome sequencing and annotation.</title>
        <authorList>
            <consortium name="The Broad Institute Genomics Platform"/>
            <consortium name="The Broad Institute Genome Sequencing Center for Infectious Disease"/>
            <person name="Wu L."/>
            <person name="Ma J."/>
        </authorList>
    </citation>
    <scope>NUCLEOTIDE SEQUENCE [LARGE SCALE GENOMIC DNA]</scope>
    <source>
        <strain evidence="8">CGMCC 1.15053</strain>
    </source>
</reference>
<comment type="cofactor">
    <cofactor evidence="5">
        <name>Mg(2+)</name>
        <dbReference type="ChEBI" id="CHEBI:18420"/>
    </cofactor>
</comment>
<feature type="binding site" evidence="5">
    <location>
        <position position="101"/>
    </location>
    <ligand>
        <name>Mg(2+)</name>
        <dbReference type="ChEBI" id="CHEBI:18420"/>
    </ligand>
</feature>
<evidence type="ECO:0000256" key="1">
    <source>
        <dbReference type="ARBA" id="ARBA00022649"/>
    </source>
</evidence>
<keyword evidence="1 5" id="KW-1277">Toxin-antitoxin system</keyword>
<evidence type="ECO:0000256" key="3">
    <source>
        <dbReference type="ARBA" id="ARBA00022723"/>
    </source>
</evidence>
<dbReference type="Proteomes" id="UP001595979">
    <property type="component" value="Unassembled WGS sequence"/>
</dbReference>
<protein>
    <recommendedName>
        <fullName evidence="5">Ribonuclease VapC</fullName>
        <shortName evidence="5">RNase VapC</shortName>
        <ecNumber evidence="5">3.1.-.-</ecNumber>
    </recommendedName>
    <alternativeName>
        <fullName evidence="5">Toxin VapC</fullName>
    </alternativeName>
</protein>
<comment type="similarity">
    <text evidence="5">Belongs to the PINc/VapC protein family.</text>
</comment>
<keyword evidence="5" id="KW-0460">Magnesium</keyword>
<dbReference type="InterPro" id="IPR022907">
    <property type="entry name" value="VapC_family"/>
</dbReference>
<comment type="function">
    <text evidence="5">Toxic component of a toxin-antitoxin (TA) system. An RNase.</text>
</comment>
<accession>A0ABW1DLJ7</accession>
<gene>
    <name evidence="5" type="primary">vapC</name>
    <name evidence="7" type="ORF">ACFPQ6_09735</name>
</gene>
<dbReference type="Gene3D" id="3.40.50.1010">
    <property type="entry name" value="5'-nuclease"/>
    <property type="match status" value="1"/>
</dbReference>
<organism evidence="7 8">
    <name type="scientific">Deinococcus petrolearius</name>
    <dbReference type="NCBI Taxonomy" id="1751295"/>
    <lineage>
        <taxon>Bacteria</taxon>
        <taxon>Thermotogati</taxon>
        <taxon>Deinococcota</taxon>
        <taxon>Deinococci</taxon>
        <taxon>Deinococcales</taxon>
        <taxon>Deinococcaceae</taxon>
        <taxon>Deinococcus</taxon>
    </lineage>
</organism>